<sequence>MKLLAHIKVNFKKNRCQRPENDYITTTTTTTTTTLKQDSDISINSLTTTNNKKHKRNSSIIFPDGTSSHFYGLPSINKLNDIDNLRRFEVIRYLEGFNIGYNYDLSDIDLKSILKDIFRIEKG</sequence>
<comment type="caution">
    <text evidence="3">The sequence shown here is derived from an EMBL/GenBank/DDBJ whole genome shotgun (WGS) entry which is preliminary data.</text>
</comment>
<comment type="similarity">
    <text evidence="1">Belongs to the UPF0612 family.</text>
</comment>
<dbReference type="InterPro" id="IPR013902">
    <property type="entry name" value="Mug135-like_C"/>
</dbReference>
<keyword evidence="4" id="KW-1185">Reference proteome</keyword>
<dbReference type="Proteomes" id="UP001152885">
    <property type="component" value="Unassembled WGS sequence"/>
</dbReference>
<evidence type="ECO:0000259" key="2">
    <source>
        <dbReference type="Pfam" id="PF08593"/>
    </source>
</evidence>
<evidence type="ECO:0000313" key="4">
    <source>
        <dbReference type="Proteomes" id="UP001152885"/>
    </source>
</evidence>
<feature type="domain" description="Mug135-like C-terminal" evidence="2">
    <location>
        <begin position="54"/>
        <end position="102"/>
    </location>
</feature>
<dbReference type="OrthoDB" id="5297016at2759"/>
<gene>
    <name evidence="3" type="ORF">CANVERA_P0571</name>
</gene>
<organism evidence="3 4">
    <name type="scientific">Candida verbasci</name>
    <dbReference type="NCBI Taxonomy" id="1227364"/>
    <lineage>
        <taxon>Eukaryota</taxon>
        <taxon>Fungi</taxon>
        <taxon>Dikarya</taxon>
        <taxon>Ascomycota</taxon>
        <taxon>Saccharomycotina</taxon>
        <taxon>Pichiomycetes</taxon>
        <taxon>Debaryomycetaceae</taxon>
        <taxon>Candida/Lodderomyces clade</taxon>
        <taxon>Candida</taxon>
    </lineage>
</organism>
<protein>
    <recommendedName>
        <fullName evidence="2">Mug135-like C-terminal domain-containing protein</fullName>
    </recommendedName>
</protein>
<name>A0A9W4TT02_9ASCO</name>
<evidence type="ECO:0000313" key="3">
    <source>
        <dbReference type="EMBL" id="CAI5756053.1"/>
    </source>
</evidence>
<dbReference type="AlphaFoldDB" id="A0A9W4TT02"/>
<evidence type="ECO:0000256" key="1">
    <source>
        <dbReference type="ARBA" id="ARBA00005788"/>
    </source>
</evidence>
<dbReference type="EMBL" id="CANTUO010000001">
    <property type="protein sequence ID" value="CAI5756053.1"/>
    <property type="molecule type" value="Genomic_DNA"/>
</dbReference>
<dbReference type="Pfam" id="PF08593">
    <property type="entry name" value="Mug135_C"/>
    <property type="match status" value="1"/>
</dbReference>
<accession>A0A9W4TT02</accession>
<reference evidence="3" key="1">
    <citation type="submission" date="2022-12" db="EMBL/GenBank/DDBJ databases">
        <authorList>
            <person name="Brejova B."/>
        </authorList>
    </citation>
    <scope>NUCLEOTIDE SEQUENCE</scope>
</reference>
<proteinExistence type="inferred from homology"/>